<dbReference type="Proteomes" id="UP000682733">
    <property type="component" value="Unassembled WGS sequence"/>
</dbReference>
<dbReference type="Proteomes" id="UP000677228">
    <property type="component" value="Unassembled WGS sequence"/>
</dbReference>
<gene>
    <name evidence="1" type="ORF">OVA965_LOCUS1392</name>
    <name evidence="2" type="ORF">TMI583_LOCUS1393</name>
</gene>
<evidence type="ECO:0000313" key="2">
    <source>
        <dbReference type="EMBL" id="CAF3517507.1"/>
    </source>
</evidence>
<sequence length="213" mass="24944">MTGFWPANDFQVSGLPSWILSTLLEANIYGRIPSSSLTIDLEHLNLALDAIESYHDYNEQRQQESIPAMTFWSQYYNETSQTWISIPSNMVQLFNQFDHNLSEIIKLLELIGIKGIAKLISVIEQQSDILSKILRIPSDFDDTYVHIGLGSLLKLSEKQYSLVPYEKWLKSNSNFKQLIQLTLKYSYRPTHVDQDYNTIDPRTYYWLREFLYD</sequence>
<evidence type="ECO:0000313" key="3">
    <source>
        <dbReference type="Proteomes" id="UP000682733"/>
    </source>
</evidence>
<accession>A0A8S2GLY8</accession>
<name>A0A8S2GLY8_9BILA</name>
<dbReference type="EMBL" id="CAJOBA010000253">
    <property type="protein sequence ID" value="CAF3517507.1"/>
    <property type="molecule type" value="Genomic_DNA"/>
</dbReference>
<evidence type="ECO:0000313" key="1">
    <source>
        <dbReference type="EMBL" id="CAF0740214.1"/>
    </source>
</evidence>
<organism evidence="2 3">
    <name type="scientific">Didymodactylos carnosus</name>
    <dbReference type="NCBI Taxonomy" id="1234261"/>
    <lineage>
        <taxon>Eukaryota</taxon>
        <taxon>Metazoa</taxon>
        <taxon>Spiralia</taxon>
        <taxon>Gnathifera</taxon>
        <taxon>Rotifera</taxon>
        <taxon>Eurotatoria</taxon>
        <taxon>Bdelloidea</taxon>
        <taxon>Philodinida</taxon>
        <taxon>Philodinidae</taxon>
        <taxon>Didymodactylos</taxon>
    </lineage>
</organism>
<reference evidence="2" key="1">
    <citation type="submission" date="2021-02" db="EMBL/GenBank/DDBJ databases">
        <authorList>
            <person name="Nowell W R."/>
        </authorList>
    </citation>
    <scope>NUCLEOTIDE SEQUENCE</scope>
</reference>
<proteinExistence type="predicted"/>
<protein>
    <submittedName>
        <fullName evidence="2">Uncharacterized protein</fullName>
    </submittedName>
</protein>
<comment type="caution">
    <text evidence="2">The sequence shown here is derived from an EMBL/GenBank/DDBJ whole genome shotgun (WGS) entry which is preliminary data.</text>
</comment>
<dbReference type="AlphaFoldDB" id="A0A8S2GLY8"/>
<dbReference type="EMBL" id="CAJNOK010000253">
    <property type="protein sequence ID" value="CAF0740214.1"/>
    <property type="molecule type" value="Genomic_DNA"/>
</dbReference>